<evidence type="ECO:0000313" key="2">
    <source>
        <dbReference type="EMBL" id="ORY92903.1"/>
    </source>
</evidence>
<feature type="transmembrane region" description="Helical" evidence="1">
    <location>
        <begin position="21"/>
        <end position="46"/>
    </location>
</feature>
<dbReference type="Proteomes" id="UP000193467">
    <property type="component" value="Unassembled WGS sequence"/>
</dbReference>
<sequence>MARRRPGSLESLQTIVYTLGLAVKQGGALAIVLRIVGVVGLTLFSIWKTGATARTDQIVIFAIISVMIFVLSGAKALYKGVAIEPVRWRRTALRRGFWAFVAIAAIMCMLEYGILIAGWALGPSLPSNSSLPSTMSSSALPSTPAIPSTIWFKVTPQSSSSPPSF</sequence>
<comment type="caution">
    <text evidence="2">The sequence shown here is derived from an EMBL/GenBank/DDBJ whole genome shotgun (WGS) entry which is preliminary data.</text>
</comment>
<keyword evidence="3" id="KW-1185">Reference proteome</keyword>
<evidence type="ECO:0000313" key="3">
    <source>
        <dbReference type="Proteomes" id="UP000193467"/>
    </source>
</evidence>
<feature type="transmembrane region" description="Helical" evidence="1">
    <location>
        <begin position="58"/>
        <end position="78"/>
    </location>
</feature>
<proteinExistence type="predicted"/>
<dbReference type="EMBL" id="MCGR01000001">
    <property type="protein sequence ID" value="ORY92903.1"/>
    <property type="molecule type" value="Genomic_DNA"/>
</dbReference>
<keyword evidence="1" id="KW-1133">Transmembrane helix</keyword>
<feature type="transmembrane region" description="Helical" evidence="1">
    <location>
        <begin position="98"/>
        <end position="121"/>
    </location>
</feature>
<dbReference type="InParanoid" id="A0A1Y2G4P6"/>
<evidence type="ECO:0000256" key="1">
    <source>
        <dbReference type="SAM" id="Phobius"/>
    </source>
</evidence>
<keyword evidence="1" id="KW-0812">Transmembrane</keyword>
<organism evidence="2 3">
    <name type="scientific">Leucosporidium creatinivorum</name>
    <dbReference type="NCBI Taxonomy" id="106004"/>
    <lineage>
        <taxon>Eukaryota</taxon>
        <taxon>Fungi</taxon>
        <taxon>Dikarya</taxon>
        <taxon>Basidiomycota</taxon>
        <taxon>Pucciniomycotina</taxon>
        <taxon>Microbotryomycetes</taxon>
        <taxon>Leucosporidiales</taxon>
        <taxon>Leucosporidium</taxon>
    </lineage>
</organism>
<name>A0A1Y2G4P6_9BASI</name>
<reference evidence="2 3" key="1">
    <citation type="submission" date="2016-07" db="EMBL/GenBank/DDBJ databases">
        <title>Pervasive Adenine N6-methylation of Active Genes in Fungi.</title>
        <authorList>
            <consortium name="DOE Joint Genome Institute"/>
            <person name="Mondo S.J."/>
            <person name="Dannebaum R.O."/>
            <person name="Kuo R.C."/>
            <person name="Labutti K."/>
            <person name="Haridas S."/>
            <person name="Kuo A."/>
            <person name="Salamov A."/>
            <person name="Ahrendt S.R."/>
            <person name="Lipzen A."/>
            <person name="Sullivan W."/>
            <person name="Andreopoulos W.B."/>
            <person name="Clum A."/>
            <person name="Lindquist E."/>
            <person name="Daum C."/>
            <person name="Ramamoorthy G.K."/>
            <person name="Gryganskyi A."/>
            <person name="Culley D."/>
            <person name="Magnuson J.K."/>
            <person name="James T.Y."/>
            <person name="O'Malley M.A."/>
            <person name="Stajich J.E."/>
            <person name="Spatafora J.W."/>
            <person name="Visel A."/>
            <person name="Grigoriev I.V."/>
        </authorList>
    </citation>
    <scope>NUCLEOTIDE SEQUENCE [LARGE SCALE GENOMIC DNA]</scope>
    <source>
        <strain evidence="2 3">62-1032</strain>
    </source>
</reference>
<gene>
    <name evidence="2" type="ORF">BCR35DRAFT_349209</name>
</gene>
<dbReference type="AlphaFoldDB" id="A0A1Y2G4P6"/>
<protein>
    <submittedName>
        <fullName evidence="2">Uncharacterized protein</fullName>
    </submittedName>
</protein>
<keyword evidence="1" id="KW-0472">Membrane</keyword>
<accession>A0A1Y2G4P6</accession>